<dbReference type="InterPro" id="IPR003029">
    <property type="entry name" value="S1_domain"/>
</dbReference>
<dbReference type="InterPro" id="IPR012340">
    <property type="entry name" value="NA-bd_OB-fold"/>
</dbReference>
<dbReference type="PATRIC" id="fig|1423892.3.peg.506"/>
<dbReference type="Gene3D" id="1.10.150.20">
    <property type="entry name" value="5' to 3' exonuclease, C-terminal subdomain"/>
    <property type="match status" value="2"/>
</dbReference>
<dbReference type="STRING" id="1423892.EMUR_02465"/>
<dbReference type="KEGG" id="emr:EMUR_02465"/>
<dbReference type="OrthoDB" id="9807233at2"/>
<dbReference type="InterPro" id="IPR058582">
    <property type="entry name" value="KH_NusA_2nd"/>
</dbReference>
<dbReference type="NCBIfam" id="TIGR01953">
    <property type="entry name" value="NusA"/>
    <property type="match status" value="1"/>
</dbReference>
<evidence type="ECO:0000256" key="3">
    <source>
        <dbReference type="ARBA" id="ARBA00022814"/>
    </source>
</evidence>
<dbReference type="InterPro" id="IPR013735">
    <property type="entry name" value="TF_NusA_N"/>
</dbReference>
<dbReference type="HOGENOM" id="CLU_029242_0_0_5"/>
<dbReference type="InterPro" id="IPR010995">
    <property type="entry name" value="DNA_repair_Rad51/TF_NusA_a-hlx"/>
</dbReference>
<keyword evidence="5 7" id="KW-0805">Transcription regulation</keyword>
<evidence type="ECO:0000256" key="4">
    <source>
        <dbReference type="ARBA" id="ARBA00022884"/>
    </source>
</evidence>
<dbReference type="AlphaFoldDB" id="V9R8U4"/>
<dbReference type="Pfam" id="PF13184">
    <property type="entry name" value="KH_NusA_1st"/>
    <property type="match status" value="1"/>
</dbReference>
<organism evidence="9 10">
    <name type="scientific">Ehrlichia muris AS145</name>
    <dbReference type="NCBI Taxonomy" id="1423892"/>
    <lineage>
        <taxon>Bacteria</taxon>
        <taxon>Pseudomonadati</taxon>
        <taxon>Pseudomonadota</taxon>
        <taxon>Alphaproteobacteria</taxon>
        <taxon>Rickettsiales</taxon>
        <taxon>Anaplasmataceae</taxon>
        <taxon>Ehrlichia</taxon>
    </lineage>
</organism>
<keyword evidence="3 7" id="KW-0889">Transcription antitermination</keyword>
<keyword evidence="10" id="KW-1185">Reference proteome</keyword>
<evidence type="ECO:0000256" key="6">
    <source>
        <dbReference type="ARBA" id="ARBA00023163"/>
    </source>
</evidence>
<dbReference type="GO" id="GO:0006353">
    <property type="term" value="P:DNA-templated transcription termination"/>
    <property type="evidence" value="ECO:0007669"/>
    <property type="project" value="UniProtKB-UniRule"/>
</dbReference>
<reference evidence="9 10" key="1">
    <citation type="journal article" date="2014" name="Genome Announc.">
        <title>Complete Genome Sequence of Ehrlichia muris Strain AS145T, a Model Monocytotropic Ehrlichia Strain.</title>
        <authorList>
            <person name="Thirumalapura N.R."/>
            <person name="Qin X."/>
            <person name="Kuriakose J.A."/>
            <person name="Walker D.H."/>
        </authorList>
    </citation>
    <scope>NUCLEOTIDE SEQUENCE [LARGE SCALE GENOMIC DNA]</scope>
    <source>
        <strain evidence="10">AS154</strain>
    </source>
</reference>
<dbReference type="GO" id="GO:0003700">
    <property type="term" value="F:DNA-binding transcription factor activity"/>
    <property type="evidence" value="ECO:0007669"/>
    <property type="project" value="InterPro"/>
</dbReference>
<evidence type="ECO:0000256" key="5">
    <source>
        <dbReference type="ARBA" id="ARBA00023015"/>
    </source>
</evidence>
<dbReference type="InterPro" id="IPR015946">
    <property type="entry name" value="KH_dom-like_a/b"/>
</dbReference>
<evidence type="ECO:0000313" key="10">
    <source>
        <dbReference type="Proteomes" id="UP000018689"/>
    </source>
</evidence>
<dbReference type="SMART" id="SM00316">
    <property type="entry name" value="S1"/>
    <property type="match status" value="1"/>
</dbReference>
<dbReference type="CDD" id="cd22529">
    <property type="entry name" value="KH-II_NusA_rpt2"/>
    <property type="match status" value="1"/>
</dbReference>
<dbReference type="RefSeq" id="WP_024072093.1">
    <property type="nucleotide sequence ID" value="NC_023063.1"/>
</dbReference>
<evidence type="ECO:0000313" key="9">
    <source>
        <dbReference type="EMBL" id="AHC39254.1"/>
    </source>
</evidence>
<dbReference type="Proteomes" id="UP000018689">
    <property type="component" value="Chromosome"/>
</dbReference>
<dbReference type="InterPro" id="IPR004087">
    <property type="entry name" value="KH_dom"/>
</dbReference>
<dbReference type="GO" id="GO:0003723">
    <property type="term" value="F:RNA binding"/>
    <property type="evidence" value="ECO:0007669"/>
    <property type="project" value="UniProtKB-UniRule"/>
</dbReference>
<dbReference type="Pfam" id="PF26594">
    <property type="entry name" value="KH_NusA_2nd"/>
    <property type="match status" value="1"/>
</dbReference>
<dbReference type="GO" id="GO:0003746">
    <property type="term" value="F:translation elongation factor activity"/>
    <property type="evidence" value="ECO:0007669"/>
    <property type="project" value="UniProtKB-KW"/>
</dbReference>
<gene>
    <name evidence="7" type="primary">nusA</name>
    <name evidence="9" type="ORF">EMUR_02465</name>
</gene>
<keyword evidence="6 7" id="KW-0804">Transcription</keyword>
<dbReference type="SUPFAM" id="SSF47794">
    <property type="entry name" value="Rad51 N-terminal domain-like"/>
    <property type="match status" value="1"/>
</dbReference>
<dbReference type="InterPro" id="IPR036555">
    <property type="entry name" value="NusA_N_sf"/>
</dbReference>
<evidence type="ECO:0000256" key="7">
    <source>
        <dbReference type="HAMAP-Rule" id="MF_00945"/>
    </source>
</evidence>
<dbReference type="PROSITE" id="PS50126">
    <property type="entry name" value="S1"/>
    <property type="match status" value="1"/>
</dbReference>
<dbReference type="EMBL" id="CP006917">
    <property type="protein sequence ID" value="AHC39254.1"/>
    <property type="molecule type" value="Genomic_DNA"/>
</dbReference>
<dbReference type="Gene3D" id="3.30.1480.10">
    <property type="entry name" value="NusA, N-terminal domain"/>
    <property type="match status" value="1"/>
</dbReference>
<accession>V9R8U4</accession>
<dbReference type="InterPro" id="IPR010213">
    <property type="entry name" value="TF_NusA"/>
</dbReference>
<dbReference type="PROSITE" id="PS50084">
    <property type="entry name" value="KH_TYPE_1"/>
    <property type="match status" value="1"/>
</dbReference>
<dbReference type="Pfam" id="PF08529">
    <property type="entry name" value="NusA_N"/>
    <property type="match status" value="1"/>
</dbReference>
<feature type="domain" description="S1 motif" evidence="8">
    <location>
        <begin position="160"/>
        <end position="224"/>
    </location>
</feature>
<dbReference type="HAMAP" id="MF_00945_B">
    <property type="entry name" value="NusA_B"/>
    <property type="match status" value="1"/>
</dbReference>
<proteinExistence type="inferred from homology"/>
<dbReference type="InterPro" id="IPR025249">
    <property type="entry name" value="TF_NusA_KH_1st"/>
</dbReference>
<dbReference type="SUPFAM" id="SSF69705">
    <property type="entry name" value="Transcription factor NusA, N-terminal domain"/>
    <property type="match status" value="1"/>
</dbReference>
<dbReference type="InterPro" id="IPR010214">
    <property type="entry name" value="Tscrpt_termin_fac_NusA_C_rpt"/>
</dbReference>
<comment type="function">
    <text evidence="7">Participates in both transcription termination and antitermination.</text>
</comment>
<comment type="similarity">
    <text evidence="7">Belongs to the NusA family.</text>
</comment>
<keyword evidence="9" id="KW-0648">Protein biosynthesis</keyword>
<keyword evidence="4 7" id="KW-0694">RNA-binding</keyword>
<dbReference type="FunFam" id="3.30.300.20:FF:000005">
    <property type="entry name" value="Transcription termination/antitermination protein NusA"/>
    <property type="match status" value="1"/>
</dbReference>
<dbReference type="Gene3D" id="2.40.50.140">
    <property type="entry name" value="Nucleic acid-binding proteins"/>
    <property type="match status" value="1"/>
</dbReference>
<dbReference type="PANTHER" id="PTHR22648">
    <property type="entry name" value="TRANSCRIPTION TERMINATION FACTOR NUSA"/>
    <property type="match status" value="1"/>
</dbReference>
<protein>
    <recommendedName>
        <fullName evidence="7">Transcription termination/antitermination protein NusA</fullName>
    </recommendedName>
</protein>
<dbReference type="GO" id="GO:0000166">
    <property type="term" value="F:nucleotide binding"/>
    <property type="evidence" value="ECO:0007669"/>
    <property type="project" value="InterPro"/>
</dbReference>
<dbReference type="SMART" id="SM00322">
    <property type="entry name" value="KH"/>
    <property type="match status" value="2"/>
</dbReference>
<dbReference type="GO" id="GO:0005829">
    <property type="term" value="C:cytosol"/>
    <property type="evidence" value="ECO:0007669"/>
    <property type="project" value="TreeGrafter"/>
</dbReference>
<dbReference type="CDD" id="cd04455">
    <property type="entry name" value="S1_NusA"/>
    <property type="match status" value="1"/>
</dbReference>
<dbReference type="InterPro" id="IPR030842">
    <property type="entry name" value="TF_NusA_bacterial"/>
</dbReference>
<dbReference type="CDD" id="cd02134">
    <property type="entry name" value="KH-II_NusA_rpt1"/>
    <property type="match status" value="1"/>
</dbReference>
<comment type="subunit">
    <text evidence="7">Monomer. Binds directly to the core enzyme of the DNA-dependent RNA polymerase and to nascent RNA.</text>
</comment>
<evidence type="ECO:0000259" key="8">
    <source>
        <dbReference type="PROSITE" id="PS50126"/>
    </source>
</evidence>
<dbReference type="Gene3D" id="3.30.300.20">
    <property type="match status" value="2"/>
</dbReference>
<dbReference type="FunFam" id="3.30.300.20:FF:000002">
    <property type="entry name" value="Transcription termination/antitermination protein NusA"/>
    <property type="match status" value="1"/>
</dbReference>
<dbReference type="PANTHER" id="PTHR22648:SF0">
    <property type="entry name" value="TRANSCRIPTION TERMINATION_ANTITERMINATION PROTEIN NUSA"/>
    <property type="match status" value="1"/>
</dbReference>
<comment type="subcellular location">
    <subcellularLocation>
        <location evidence="7">Cytoplasm</location>
    </subcellularLocation>
</comment>
<name>V9R8U4_9RICK</name>
<dbReference type="GO" id="GO:0031564">
    <property type="term" value="P:transcription antitermination"/>
    <property type="evidence" value="ECO:0007669"/>
    <property type="project" value="UniProtKB-UniRule"/>
</dbReference>
<evidence type="ECO:0000256" key="2">
    <source>
        <dbReference type="ARBA" id="ARBA00022490"/>
    </source>
</evidence>
<keyword evidence="9" id="KW-0251">Elongation factor</keyword>
<dbReference type="SUPFAM" id="SSF54814">
    <property type="entry name" value="Prokaryotic type KH domain (KH-domain type II)"/>
    <property type="match status" value="2"/>
</dbReference>
<dbReference type="InterPro" id="IPR009019">
    <property type="entry name" value="KH_sf_prok-type"/>
</dbReference>
<keyword evidence="2 7" id="KW-0963">Cytoplasm</keyword>
<dbReference type="NCBIfam" id="TIGR01954">
    <property type="entry name" value="nusA_Cterm_rpt"/>
    <property type="match status" value="1"/>
</dbReference>
<sequence length="519" mass="57832">MVNLQNFDNLELIRVAKDIADQKGLSLDVIIRAIEEAIQLTSRSRYGNCKIKVTVDRKTGVVATYRQVLVINDNGDVVIPESKEKENEVDFSDISKYKLITLTEAKQIDKNIEVGDIMLEPLPVIDLDYSSAKIAKQKIAQVIISEERKRQYEDFKDRIGDIVYGTAKRIEYNNVIVDLNGNEGYLSASNLIKGEVFRVGDRVKAHIEDVRKENSGPQIFLSRISKGFMGQLFKQEIPEIYDGIVTIKAIARDPGSRSKVAVFSSDKNIDPVGACVGARGVRIQSIISELHGEKIDVILYSPELAKFIVNAIAPAEVLKVIIDEDKEKIELIIPENQLSLAIGRYGQNIRLASELVGWKIDVIGDETESSRKAKELSAGSKIFVEGLDVEEIIGQLLFTEGFVSIEDIDQASINDISAIDGFNEEIAEELKNRAADYLMRKDAEMKQILDNLSVDKDIAMLPFLRPSDIIALSNNGIKSLEDVAGLCTDEFFDIIPDIALTKDQVDSVILESRKKIGWL</sequence>
<keyword evidence="1 7" id="KW-0806">Transcription termination</keyword>
<dbReference type="SUPFAM" id="SSF50249">
    <property type="entry name" value="Nucleic acid-binding proteins"/>
    <property type="match status" value="1"/>
</dbReference>
<dbReference type="Pfam" id="PF00575">
    <property type="entry name" value="S1"/>
    <property type="match status" value="1"/>
</dbReference>
<evidence type="ECO:0000256" key="1">
    <source>
        <dbReference type="ARBA" id="ARBA00022472"/>
    </source>
</evidence>